<protein>
    <submittedName>
        <fullName evidence="6">DNA-binding transcriptional regulator, LacI/PurR family</fullName>
    </submittedName>
</protein>
<accession>A0A1G8V4V7</accession>
<dbReference type="GO" id="GO:0003700">
    <property type="term" value="F:DNA-binding transcription factor activity"/>
    <property type="evidence" value="ECO:0007669"/>
    <property type="project" value="TreeGrafter"/>
</dbReference>
<keyword evidence="7" id="KW-1185">Reference proteome</keyword>
<feature type="region of interest" description="Disordered" evidence="4">
    <location>
        <begin position="321"/>
        <end position="343"/>
    </location>
</feature>
<evidence type="ECO:0000259" key="5">
    <source>
        <dbReference type="PROSITE" id="PS50932"/>
    </source>
</evidence>
<dbReference type="Proteomes" id="UP000198683">
    <property type="component" value="Unassembled WGS sequence"/>
</dbReference>
<dbReference type="Pfam" id="PF00356">
    <property type="entry name" value="LacI"/>
    <property type="match status" value="1"/>
</dbReference>
<keyword evidence="3" id="KW-0804">Transcription</keyword>
<dbReference type="InterPro" id="IPR010982">
    <property type="entry name" value="Lambda_DNA-bd_dom_sf"/>
</dbReference>
<dbReference type="OrthoDB" id="1938857at2"/>
<name>A0A1G8V4V7_9ACTN</name>
<feature type="domain" description="HTH lacI-type" evidence="5">
    <location>
        <begin position="4"/>
        <end position="58"/>
    </location>
</feature>
<dbReference type="SUPFAM" id="SSF53822">
    <property type="entry name" value="Periplasmic binding protein-like I"/>
    <property type="match status" value="1"/>
</dbReference>
<keyword evidence="1" id="KW-0805">Transcription regulation</keyword>
<dbReference type="AlphaFoldDB" id="A0A1G8V4V7"/>
<organism evidence="6 7">
    <name type="scientific">Nonomuraea maritima</name>
    <dbReference type="NCBI Taxonomy" id="683260"/>
    <lineage>
        <taxon>Bacteria</taxon>
        <taxon>Bacillati</taxon>
        <taxon>Actinomycetota</taxon>
        <taxon>Actinomycetes</taxon>
        <taxon>Streptosporangiales</taxon>
        <taxon>Streptosporangiaceae</taxon>
        <taxon>Nonomuraea</taxon>
    </lineage>
</organism>
<dbReference type="CDD" id="cd01392">
    <property type="entry name" value="HTH_LacI"/>
    <property type="match status" value="1"/>
</dbReference>
<evidence type="ECO:0000256" key="3">
    <source>
        <dbReference type="ARBA" id="ARBA00023163"/>
    </source>
</evidence>
<dbReference type="PANTHER" id="PTHR30146:SF155">
    <property type="entry name" value="ALANINE RACEMASE"/>
    <property type="match status" value="1"/>
</dbReference>
<dbReference type="InterPro" id="IPR046335">
    <property type="entry name" value="LacI/GalR-like_sensor"/>
</dbReference>
<dbReference type="Pfam" id="PF13377">
    <property type="entry name" value="Peripla_BP_3"/>
    <property type="match status" value="1"/>
</dbReference>
<keyword evidence="2 6" id="KW-0238">DNA-binding</keyword>
<dbReference type="EMBL" id="FNFB01000002">
    <property type="protein sequence ID" value="SDJ61108.1"/>
    <property type="molecule type" value="Genomic_DNA"/>
</dbReference>
<evidence type="ECO:0000313" key="6">
    <source>
        <dbReference type="EMBL" id="SDJ61108.1"/>
    </source>
</evidence>
<proteinExistence type="predicted"/>
<dbReference type="InterPro" id="IPR000843">
    <property type="entry name" value="HTH_LacI"/>
</dbReference>
<dbReference type="SMART" id="SM00354">
    <property type="entry name" value="HTH_LACI"/>
    <property type="match status" value="1"/>
</dbReference>
<sequence>MTRPTIEDIARRVGVSKGAVSFALNGRPGVSEATRARILQVAEEMNWRPHTAARALGGARAGAVGLVIARPARALGVEPFFAQLLSGLQAALSGRSVALELLVVEDTAAEIEVYRRWASEHRVDGFILVDPQVRDPRMEVVAGLGVPSVVLGGPGSYGELSSVWADDREAMLAIADYLAALGHQRIAHVAGLPAFQHTRRRIRALRDAARRLGLTGITSLPTDFSDAEGAAVTRTLLSRPERPTAIVYDNDLMAVAGLGVAAEMGVAVPGEVSIVAFDDSVLTRIVHPSLTAMSRDTFALGCEVAEAVLAVIAEPGLRLNRKTPTPRLTVRESTSPPTLGRPS</sequence>
<gene>
    <name evidence="6" type="ORF">SAMN05421874_102405</name>
</gene>
<dbReference type="GO" id="GO:0000976">
    <property type="term" value="F:transcription cis-regulatory region binding"/>
    <property type="evidence" value="ECO:0007669"/>
    <property type="project" value="TreeGrafter"/>
</dbReference>
<evidence type="ECO:0000313" key="7">
    <source>
        <dbReference type="Proteomes" id="UP000198683"/>
    </source>
</evidence>
<dbReference type="InterPro" id="IPR028082">
    <property type="entry name" value="Peripla_BP_I"/>
</dbReference>
<evidence type="ECO:0000256" key="2">
    <source>
        <dbReference type="ARBA" id="ARBA00023125"/>
    </source>
</evidence>
<dbReference type="PANTHER" id="PTHR30146">
    <property type="entry name" value="LACI-RELATED TRANSCRIPTIONAL REPRESSOR"/>
    <property type="match status" value="1"/>
</dbReference>
<dbReference type="PROSITE" id="PS50932">
    <property type="entry name" value="HTH_LACI_2"/>
    <property type="match status" value="1"/>
</dbReference>
<evidence type="ECO:0000256" key="4">
    <source>
        <dbReference type="SAM" id="MobiDB-lite"/>
    </source>
</evidence>
<dbReference type="Gene3D" id="3.40.50.2300">
    <property type="match status" value="2"/>
</dbReference>
<dbReference type="PROSITE" id="PS00356">
    <property type="entry name" value="HTH_LACI_1"/>
    <property type="match status" value="1"/>
</dbReference>
<dbReference type="SUPFAM" id="SSF47413">
    <property type="entry name" value="lambda repressor-like DNA-binding domains"/>
    <property type="match status" value="1"/>
</dbReference>
<dbReference type="Gene3D" id="1.10.260.40">
    <property type="entry name" value="lambda repressor-like DNA-binding domains"/>
    <property type="match status" value="1"/>
</dbReference>
<dbReference type="STRING" id="683260.SAMN05421874_102405"/>
<evidence type="ECO:0000256" key="1">
    <source>
        <dbReference type="ARBA" id="ARBA00023015"/>
    </source>
</evidence>
<dbReference type="CDD" id="cd06267">
    <property type="entry name" value="PBP1_LacI_sugar_binding-like"/>
    <property type="match status" value="1"/>
</dbReference>
<dbReference type="RefSeq" id="WP_090760255.1">
    <property type="nucleotide sequence ID" value="NZ_FNFB01000002.1"/>
</dbReference>
<reference evidence="6 7" key="1">
    <citation type="submission" date="2016-10" db="EMBL/GenBank/DDBJ databases">
        <authorList>
            <person name="de Groot N.N."/>
        </authorList>
    </citation>
    <scope>NUCLEOTIDE SEQUENCE [LARGE SCALE GENOMIC DNA]</scope>
    <source>
        <strain evidence="6 7">CGMCC 4.5681</strain>
    </source>
</reference>